<evidence type="ECO:0000313" key="2">
    <source>
        <dbReference type="EMBL" id="VEA42640.1"/>
    </source>
</evidence>
<protein>
    <submittedName>
        <fullName evidence="1">Arylsulfatase</fullName>
    </submittedName>
</protein>
<dbReference type="EMBL" id="LR134148">
    <property type="protein sequence ID" value="VEA42640.1"/>
    <property type="molecule type" value="Genomic_DNA"/>
</dbReference>
<reference evidence="1 3" key="1">
    <citation type="submission" date="2018-06" db="EMBL/GenBank/DDBJ databases">
        <authorList>
            <consortium name="Pathogen Informatics"/>
            <person name="Doyle S."/>
        </authorList>
    </citation>
    <scope>NUCLEOTIDE SEQUENCE [LARGE SCALE GENOMIC DNA]</scope>
    <source>
        <strain evidence="1 3">NCTC8258</strain>
    </source>
</reference>
<dbReference type="Proteomes" id="UP000273655">
    <property type="component" value="Chromosome 1"/>
</dbReference>
<evidence type="ECO:0000313" key="3">
    <source>
        <dbReference type="Proteomes" id="UP000255509"/>
    </source>
</evidence>
<reference evidence="2 4" key="2">
    <citation type="submission" date="2018-12" db="EMBL/GenBank/DDBJ databases">
        <authorList>
            <consortium name="Pathogen Informatics"/>
        </authorList>
    </citation>
    <scope>NUCLEOTIDE SEQUENCE [LARGE SCALE GENOMIC DNA]</scope>
    <source>
        <strain evidence="2 4">NCTC8271</strain>
    </source>
</reference>
<proteinExistence type="predicted"/>
<evidence type="ECO:0000313" key="4">
    <source>
        <dbReference type="Proteomes" id="UP000273655"/>
    </source>
</evidence>
<gene>
    <name evidence="1" type="ORF">NCTC8258_05700</name>
    <name evidence="2" type="ORF">NCTC8271_04931</name>
</gene>
<evidence type="ECO:0000313" key="1">
    <source>
        <dbReference type="EMBL" id="SUH17891.1"/>
    </source>
</evidence>
<name>A0A1U7FV77_SALET</name>
<dbReference type="EMBL" id="UGXS01000004">
    <property type="protein sequence ID" value="SUH17891.1"/>
    <property type="molecule type" value="Genomic_DNA"/>
</dbReference>
<dbReference type="Proteomes" id="UP000255509">
    <property type="component" value="Unassembled WGS sequence"/>
</dbReference>
<dbReference type="AlphaFoldDB" id="A0A1U7FV77"/>
<organism evidence="1 3">
    <name type="scientific">Salmonella enterica I</name>
    <dbReference type="NCBI Taxonomy" id="59201"/>
    <lineage>
        <taxon>Bacteria</taxon>
        <taxon>Pseudomonadati</taxon>
        <taxon>Pseudomonadota</taxon>
        <taxon>Gammaproteobacteria</taxon>
        <taxon>Enterobacterales</taxon>
        <taxon>Enterobacteriaceae</taxon>
        <taxon>Salmonella</taxon>
    </lineage>
</organism>
<sequence>MEFLVFDNGNYRFREDNINLPPPGNDRMRVVLFTDVVNTHGVIRNDVIDMFHIISNCLRGLQPFNVFDIFTFREVKSATAFTDKGVSATVLNVLSATCLPLISNSTIRCPSGFVL</sequence>
<accession>A0A1U7FV77</accession>